<evidence type="ECO:0000256" key="1">
    <source>
        <dbReference type="SAM" id="MobiDB-lite"/>
    </source>
</evidence>
<feature type="compositionally biased region" description="Low complexity" evidence="1">
    <location>
        <begin position="1"/>
        <end position="28"/>
    </location>
</feature>
<feature type="region of interest" description="Disordered" evidence="1">
    <location>
        <begin position="839"/>
        <end position="940"/>
    </location>
</feature>
<dbReference type="Proteomes" id="UP001189429">
    <property type="component" value="Unassembled WGS sequence"/>
</dbReference>
<accession>A0ABN9V2V4</accession>
<dbReference type="EMBL" id="CAUYUJ010016454">
    <property type="protein sequence ID" value="CAK0865469.1"/>
    <property type="molecule type" value="Genomic_DNA"/>
</dbReference>
<keyword evidence="3" id="KW-1185">Reference proteome</keyword>
<protein>
    <submittedName>
        <fullName evidence="2">Uncharacterized protein</fullName>
    </submittedName>
</protein>
<sequence length="999" mass="107948">MKRPAASAARAAKRPAAAVRGARKVAIAQRPAAAFKLSPEPKRGKARTQGSKGKEKGTVSYVRTINGTKKTRKERNAWCRNFDSSNTGNESELVDLLIKDGNCGEQVRPTHCHPMFAGGWGKETLSLKDKCRVMFGILTGMTTAQVHQHYGTNHKMIEAMTRNLDLAREQYTRVDVEADESAFASAAPEDEEMKERGQWAGVVQRGEPETLALFRTESDRATKKAPGPGAINNTDWEPFLLDRPKDREVILHSDGARSYRMKAPGMFHDSVSHCEKRGKRGGEWVRAKPVHSKIAKHKTPSGTALKVKAGTRIIDRARKHVKHHIGHRIYKPHSRAIAARIRSAQWEHWHRGHDLRSATGEMPRDSTGSALTAGGATSMGEIVSGDASATDQNANARLRMAAAQSYRKLDKPERFQSDPPPAAFDLRDVPLQCADSAASLKHAVDWVTLEDGAAEQLDTVDAHDATRAGNYTALPAPFKPSKDPGEIAFTTQLYILHKDANGEQHALKHARFDSKVRADIAEDVFANGRAPAVHWGGSADIKTPLELFYCAMDRLGEEKRRAGNRIIEEFGPRANNRNQFAEWTSGKINDEHSPIFGWQAAEVKESLRNCARGSVGAGALERWAVALKRIHPFALDNVAAPILKSHDVHGAMWIGKARVGKSTASKTIGFAISAYQIDKNGRADFRPSAATTKEIDFLRLEPGTAFKPAIADDAALTKWTPDETKAFLDPAEEVALSRARWGGASFEQNQPRQICANPRDEKFEKKVRSIRGGKEEIKFDDFFKTIDCNFAGDKQSGYHVADVEDQTFAPPGYDIHMKWAVAAMRKLARGYDAGRSNAIRGPTLFNQGAPPRRNFPGMGGDTDVGADAPAAASAAVAPAPAPPVNPDDDDDDIGLGGGMGGAADAGGEPDVFGFGGGMDGDDGPSDAAAAAAPPAPAAPIKRGTGAFRFCLEKPQGPIDLSTPTPKKKRMTLDEELSQMTGEGEVAGAAAASSSDVAPA</sequence>
<feature type="region of interest" description="Disordered" evidence="1">
    <location>
        <begin position="952"/>
        <end position="999"/>
    </location>
</feature>
<comment type="caution">
    <text evidence="2">The sequence shown here is derived from an EMBL/GenBank/DDBJ whole genome shotgun (WGS) entry which is preliminary data.</text>
</comment>
<organism evidence="2 3">
    <name type="scientific">Prorocentrum cordatum</name>
    <dbReference type="NCBI Taxonomy" id="2364126"/>
    <lineage>
        <taxon>Eukaryota</taxon>
        <taxon>Sar</taxon>
        <taxon>Alveolata</taxon>
        <taxon>Dinophyceae</taxon>
        <taxon>Prorocentrales</taxon>
        <taxon>Prorocentraceae</taxon>
        <taxon>Prorocentrum</taxon>
    </lineage>
</organism>
<proteinExistence type="predicted"/>
<feature type="compositionally biased region" description="Gly residues" evidence="1">
    <location>
        <begin position="894"/>
        <end position="904"/>
    </location>
</feature>
<gene>
    <name evidence="2" type="ORF">PCOR1329_LOCUS52979</name>
</gene>
<feature type="region of interest" description="Disordered" evidence="1">
    <location>
        <begin position="1"/>
        <end position="58"/>
    </location>
</feature>
<reference evidence="2" key="1">
    <citation type="submission" date="2023-10" db="EMBL/GenBank/DDBJ databases">
        <authorList>
            <person name="Chen Y."/>
            <person name="Shah S."/>
            <person name="Dougan E. K."/>
            <person name="Thang M."/>
            <person name="Chan C."/>
        </authorList>
    </citation>
    <scope>NUCLEOTIDE SEQUENCE [LARGE SCALE GENOMIC DNA]</scope>
</reference>
<feature type="compositionally biased region" description="Low complexity" evidence="1">
    <location>
        <begin position="981"/>
        <end position="999"/>
    </location>
</feature>
<name>A0ABN9V2V4_9DINO</name>
<feature type="compositionally biased region" description="Low complexity" evidence="1">
    <location>
        <begin position="863"/>
        <end position="878"/>
    </location>
</feature>
<evidence type="ECO:0000313" key="2">
    <source>
        <dbReference type="EMBL" id="CAK0865469.1"/>
    </source>
</evidence>
<evidence type="ECO:0000313" key="3">
    <source>
        <dbReference type="Proteomes" id="UP001189429"/>
    </source>
</evidence>